<proteinExistence type="predicted"/>
<reference evidence="1" key="1">
    <citation type="submission" date="2021-03" db="EMBL/GenBank/DDBJ databases">
        <title>Agromyces archimandritus sp. nov., isolated from the cockroach Archimandrita tessellata.</title>
        <authorList>
            <person name="Guzman J."/>
            <person name="Ortuzar M."/>
            <person name="Poehlein A."/>
            <person name="Daniel R."/>
            <person name="Trujillo M."/>
            <person name="Vilcinskas A."/>
        </authorList>
    </citation>
    <scope>NUCLEOTIDE SEQUENCE</scope>
    <source>
        <strain evidence="1">G127AT</strain>
    </source>
</reference>
<keyword evidence="2" id="KW-1185">Reference proteome</keyword>
<dbReference type="KEGG" id="aarc:G127AT_08540"/>
<dbReference type="AlphaFoldDB" id="A0A975IQ76"/>
<organism evidence="1 2">
    <name type="scientific">Agromyces archimandritae</name>
    <dbReference type="NCBI Taxonomy" id="2781962"/>
    <lineage>
        <taxon>Bacteria</taxon>
        <taxon>Bacillati</taxon>
        <taxon>Actinomycetota</taxon>
        <taxon>Actinomycetes</taxon>
        <taxon>Micrococcales</taxon>
        <taxon>Microbacteriaceae</taxon>
        <taxon>Agromyces</taxon>
    </lineage>
</organism>
<dbReference type="Proteomes" id="UP000671914">
    <property type="component" value="Chromosome"/>
</dbReference>
<evidence type="ECO:0000313" key="1">
    <source>
        <dbReference type="EMBL" id="QTX06365.1"/>
    </source>
</evidence>
<evidence type="ECO:0000313" key="2">
    <source>
        <dbReference type="Proteomes" id="UP000671914"/>
    </source>
</evidence>
<dbReference type="EMBL" id="CP071696">
    <property type="protein sequence ID" value="QTX06365.1"/>
    <property type="molecule type" value="Genomic_DNA"/>
</dbReference>
<sequence length="83" mass="8578">MDALALCRAVLDGLATADPEPFGVSARARRAAAARAIRQAAFNTAMGAPVHGAALHARNALVRALAAPGARSRLADTFAMRRL</sequence>
<accession>A0A975IQ76</accession>
<gene>
    <name evidence="1" type="ORF">G127AT_08540</name>
</gene>
<protein>
    <submittedName>
        <fullName evidence="1">Uncharacterized protein</fullName>
    </submittedName>
</protein>
<name>A0A975IQ76_9MICO</name>